<accession>A0A0A9ELP7</accession>
<feature type="compositionally biased region" description="Basic residues" evidence="1">
    <location>
        <begin position="65"/>
        <end position="79"/>
    </location>
</feature>
<protein>
    <submittedName>
        <fullName evidence="2">Uncharacterized protein</fullName>
    </submittedName>
</protein>
<reference evidence="2" key="2">
    <citation type="journal article" date="2015" name="Data Brief">
        <title>Shoot transcriptome of the giant reed, Arundo donax.</title>
        <authorList>
            <person name="Barrero R.A."/>
            <person name="Guerrero F.D."/>
            <person name="Moolhuijzen P."/>
            <person name="Goolsby J.A."/>
            <person name="Tidwell J."/>
            <person name="Bellgard S.E."/>
            <person name="Bellgard M.I."/>
        </authorList>
    </citation>
    <scope>NUCLEOTIDE SEQUENCE</scope>
    <source>
        <tissue evidence="2">Shoot tissue taken approximately 20 cm above the soil surface</tissue>
    </source>
</reference>
<sequence>MQTPFRPIRLQDLRSPSPGPPPRPPVAPGLSPPTPVQPPPAAGRRGWSRRRLRGPARPRDPLPWRARRGGWARNSRRGRPCISAAWP</sequence>
<reference evidence="2" key="1">
    <citation type="submission" date="2014-09" db="EMBL/GenBank/DDBJ databases">
        <authorList>
            <person name="Magalhaes I.L.F."/>
            <person name="Oliveira U."/>
            <person name="Santos F.R."/>
            <person name="Vidigal T.H.D.A."/>
            <person name="Brescovit A.D."/>
            <person name="Santos A.J."/>
        </authorList>
    </citation>
    <scope>NUCLEOTIDE SEQUENCE</scope>
    <source>
        <tissue evidence="2">Shoot tissue taken approximately 20 cm above the soil surface</tissue>
    </source>
</reference>
<evidence type="ECO:0000313" key="2">
    <source>
        <dbReference type="EMBL" id="JAE01027.1"/>
    </source>
</evidence>
<dbReference type="EMBL" id="GBRH01196869">
    <property type="protein sequence ID" value="JAE01027.1"/>
    <property type="molecule type" value="Transcribed_RNA"/>
</dbReference>
<evidence type="ECO:0000256" key="1">
    <source>
        <dbReference type="SAM" id="MobiDB-lite"/>
    </source>
</evidence>
<feature type="compositionally biased region" description="Basic residues" evidence="1">
    <location>
        <begin position="46"/>
        <end position="56"/>
    </location>
</feature>
<feature type="compositionally biased region" description="Pro residues" evidence="1">
    <location>
        <begin position="17"/>
        <end position="41"/>
    </location>
</feature>
<dbReference type="AlphaFoldDB" id="A0A0A9ELP7"/>
<organism evidence="2">
    <name type="scientific">Arundo donax</name>
    <name type="common">Giant reed</name>
    <name type="synonym">Donax arundinaceus</name>
    <dbReference type="NCBI Taxonomy" id="35708"/>
    <lineage>
        <taxon>Eukaryota</taxon>
        <taxon>Viridiplantae</taxon>
        <taxon>Streptophyta</taxon>
        <taxon>Embryophyta</taxon>
        <taxon>Tracheophyta</taxon>
        <taxon>Spermatophyta</taxon>
        <taxon>Magnoliopsida</taxon>
        <taxon>Liliopsida</taxon>
        <taxon>Poales</taxon>
        <taxon>Poaceae</taxon>
        <taxon>PACMAD clade</taxon>
        <taxon>Arundinoideae</taxon>
        <taxon>Arundineae</taxon>
        <taxon>Arundo</taxon>
    </lineage>
</organism>
<proteinExistence type="predicted"/>
<name>A0A0A9ELP7_ARUDO</name>
<feature type="region of interest" description="Disordered" evidence="1">
    <location>
        <begin position="1"/>
        <end position="87"/>
    </location>
</feature>